<organism evidence="8">
    <name type="scientific">candidate division CPR3 bacterium</name>
    <dbReference type="NCBI Taxonomy" id="2268181"/>
    <lineage>
        <taxon>Bacteria</taxon>
        <taxon>Bacteria division CPR3</taxon>
    </lineage>
</organism>
<evidence type="ECO:0000259" key="7">
    <source>
        <dbReference type="Pfam" id="PF00082"/>
    </source>
</evidence>
<feature type="active site" description="Charge relay system" evidence="5">
    <location>
        <position position="137"/>
    </location>
</feature>
<dbReference type="InterPro" id="IPR036852">
    <property type="entry name" value="Peptidase_S8/S53_dom_sf"/>
</dbReference>
<comment type="caution">
    <text evidence="8">The sequence shown here is derived from an EMBL/GenBank/DDBJ whole genome shotgun (WGS) entry which is preliminary data.</text>
</comment>
<dbReference type="PANTHER" id="PTHR43806">
    <property type="entry name" value="PEPTIDASE S8"/>
    <property type="match status" value="1"/>
</dbReference>
<accession>A0A7C4QX15</accession>
<evidence type="ECO:0000256" key="6">
    <source>
        <dbReference type="RuleBase" id="RU003355"/>
    </source>
</evidence>
<dbReference type="InterPro" id="IPR022398">
    <property type="entry name" value="Peptidase_S8_His-AS"/>
</dbReference>
<evidence type="ECO:0000256" key="4">
    <source>
        <dbReference type="ARBA" id="ARBA00022825"/>
    </source>
</evidence>
<dbReference type="InterPro" id="IPR023828">
    <property type="entry name" value="Peptidase_S8_Ser-AS"/>
</dbReference>
<proteinExistence type="inferred from homology"/>
<evidence type="ECO:0000313" key="8">
    <source>
        <dbReference type="EMBL" id="HGT70896.1"/>
    </source>
</evidence>
<feature type="domain" description="Peptidase S8/S53" evidence="7">
    <location>
        <begin position="129"/>
        <end position="385"/>
    </location>
</feature>
<dbReference type="SUPFAM" id="SSF52743">
    <property type="entry name" value="Subtilisin-like"/>
    <property type="match status" value="1"/>
</dbReference>
<sequence length="754" mass="84359">MKKTTNLLILFFFFVSFLLPFSNVSANYQETPESKKSFILKTENLHQTEEKLKKIGLSDFKKIDSLNSFIVDLDEKEKSLISQDNSLIYLEENKKIKISEIPNDTYFSNQTYLQSSNILKSWDINTGSQDIVVAVIDTGVNYLHEDLKDSIWTNKLGYHGYDFVNFDNDPMDDNGHGTSIAGIIAAKRNNSLGITGIANVKIMPVKAVPYTGEGVVADLAMAIIYAADNGARIANVSLGLAEESNVLSEAINYAKNKNCLIVAATGNMNRNFIDNPARNPSVIGVTAINENEIRASYANYGLGTSLTAPGNRIFTTAFEKRSSSSFYGYSTGTSFATPQVTASVALLVSQDPSLNIEQLKKRMEASAKKISAMGGVDYDIEYGYGKLDTYNALVFDKLPPDIISTIHNTGDGNYYLNIQSIDNKTPTNIMPDVPISNIRSLKYKVDDEVIWNELLTKPTLKAEFIQNIGKLSNDKEHVITIESTDTANNKKTITLNSKDALLPTASSSIQDYRYELIEQSPYLKTTPNQTHSLKLTFKNTGSTIWNKNTVKLGTSNPKDRGSLFKTDKWLSPNRVSMKEDYVPIGGLANFEFTILTPNKIGNYSEYFCLVADGIGWMKDIGVYWKIDIENLSYHAQYIDQSPYLNIKQDENATLWVEYKNIGTATWLKDTVKLGTSKPLDRESVFHHKSSDGGWLSYNRISMDQDSVNPGEIARFSFTVTPPKIPGIYYEYFRPVADGITWMKDYGLFWQIVVD</sequence>
<dbReference type="Gene3D" id="2.60.40.10">
    <property type="entry name" value="Immunoglobulins"/>
    <property type="match status" value="2"/>
</dbReference>
<dbReference type="PROSITE" id="PS00138">
    <property type="entry name" value="SUBTILASE_SER"/>
    <property type="match status" value="1"/>
</dbReference>
<dbReference type="AlphaFoldDB" id="A0A7C4QX15"/>
<keyword evidence="3 5" id="KW-0378">Hydrolase</keyword>
<dbReference type="InterPro" id="IPR023827">
    <property type="entry name" value="Peptidase_S8_Asp-AS"/>
</dbReference>
<keyword evidence="2 5" id="KW-0645">Protease</keyword>
<dbReference type="Gene3D" id="3.40.50.200">
    <property type="entry name" value="Peptidase S8/S53 domain"/>
    <property type="match status" value="1"/>
</dbReference>
<reference evidence="8" key="1">
    <citation type="journal article" date="2020" name="mSystems">
        <title>Genome- and Community-Level Interaction Insights into Carbon Utilization and Element Cycling Functions of Hydrothermarchaeota in Hydrothermal Sediment.</title>
        <authorList>
            <person name="Zhou Z."/>
            <person name="Liu Y."/>
            <person name="Xu W."/>
            <person name="Pan J."/>
            <person name="Luo Z.H."/>
            <person name="Li M."/>
        </authorList>
    </citation>
    <scope>NUCLEOTIDE SEQUENCE [LARGE SCALE GENOMIC DNA]</scope>
    <source>
        <strain evidence="8">SpSt-579</strain>
    </source>
</reference>
<feature type="active site" description="Charge relay system" evidence="5">
    <location>
        <position position="176"/>
    </location>
</feature>
<dbReference type="InterPro" id="IPR013783">
    <property type="entry name" value="Ig-like_fold"/>
</dbReference>
<dbReference type="PRINTS" id="PR00723">
    <property type="entry name" value="SUBTILISIN"/>
</dbReference>
<dbReference type="InterPro" id="IPR050131">
    <property type="entry name" value="Peptidase_S8_subtilisin-like"/>
</dbReference>
<evidence type="ECO:0000256" key="1">
    <source>
        <dbReference type="ARBA" id="ARBA00011073"/>
    </source>
</evidence>
<dbReference type="EMBL" id="DSYQ01000005">
    <property type="protein sequence ID" value="HGT70896.1"/>
    <property type="molecule type" value="Genomic_DNA"/>
</dbReference>
<feature type="active site" description="Charge relay system" evidence="5">
    <location>
        <position position="334"/>
    </location>
</feature>
<evidence type="ECO:0000256" key="5">
    <source>
        <dbReference type="PROSITE-ProRule" id="PRU01240"/>
    </source>
</evidence>
<dbReference type="GO" id="GO:0006508">
    <property type="term" value="P:proteolysis"/>
    <property type="evidence" value="ECO:0007669"/>
    <property type="project" value="UniProtKB-KW"/>
</dbReference>
<dbReference type="InterPro" id="IPR015500">
    <property type="entry name" value="Peptidase_S8_subtilisin-rel"/>
</dbReference>
<dbReference type="InterPro" id="IPR000209">
    <property type="entry name" value="Peptidase_S8/S53_dom"/>
</dbReference>
<evidence type="ECO:0000256" key="3">
    <source>
        <dbReference type="ARBA" id="ARBA00022801"/>
    </source>
</evidence>
<evidence type="ECO:0000256" key="2">
    <source>
        <dbReference type="ARBA" id="ARBA00022670"/>
    </source>
</evidence>
<dbReference type="PANTHER" id="PTHR43806:SF11">
    <property type="entry name" value="CEREVISIN-RELATED"/>
    <property type="match status" value="1"/>
</dbReference>
<dbReference type="PROSITE" id="PS51892">
    <property type="entry name" value="SUBTILASE"/>
    <property type="match status" value="1"/>
</dbReference>
<dbReference type="GO" id="GO:0004252">
    <property type="term" value="F:serine-type endopeptidase activity"/>
    <property type="evidence" value="ECO:0007669"/>
    <property type="project" value="UniProtKB-UniRule"/>
</dbReference>
<gene>
    <name evidence="8" type="ORF">ENT43_01410</name>
</gene>
<protein>
    <recommendedName>
        <fullName evidence="7">Peptidase S8/S53 domain-containing protein</fullName>
    </recommendedName>
</protein>
<dbReference type="PROSITE" id="PS00137">
    <property type="entry name" value="SUBTILASE_HIS"/>
    <property type="match status" value="1"/>
</dbReference>
<comment type="similarity">
    <text evidence="1 5 6">Belongs to the peptidase S8 family.</text>
</comment>
<name>A0A7C4QX15_UNCC3</name>
<dbReference type="PROSITE" id="PS00136">
    <property type="entry name" value="SUBTILASE_ASP"/>
    <property type="match status" value="1"/>
</dbReference>
<keyword evidence="4 5" id="KW-0720">Serine protease</keyword>
<dbReference type="Pfam" id="PF00082">
    <property type="entry name" value="Peptidase_S8"/>
    <property type="match status" value="1"/>
</dbReference>